<name>A0A428VUJ5_AMYBA</name>
<proteinExistence type="predicted"/>
<organism evidence="2 3">
    <name type="scientific">Amycolatopsis balhimycina DSM 5908</name>
    <dbReference type="NCBI Taxonomy" id="1081091"/>
    <lineage>
        <taxon>Bacteria</taxon>
        <taxon>Bacillati</taxon>
        <taxon>Actinomycetota</taxon>
        <taxon>Actinomycetes</taxon>
        <taxon>Pseudonocardiales</taxon>
        <taxon>Pseudonocardiaceae</taxon>
        <taxon>Amycolatopsis</taxon>
    </lineage>
</organism>
<evidence type="ECO:0000313" key="2">
    <source>
        <dbReference type="EMBL" id="RSM34500.1"/>
    </source>
</evidence>
<dbReference type="AlphaFoldDB" id="A0A428VUJ5"/>
<reference evidence="2 3" key="1">
    <citation type="submission" date="2018-05" db="EMBL/GenBank/DDBJ databases">
        <title>Evolution of GPA BGCs.</title>
        <authorList>
            <person name="Waglechner N."/>
            <person name="Wright G.D."/>
        </authorList>
    </citation>
    <scope>NUCLEOTIDE SEQUENCE [LARGE SCALE GENOMIC DNA]</scope>
    <source>
        <strain evidence="2 3">DSM 5908</strain>
    </source>
</reference>
<accession>A0A428VUJ5</accession>
<gene>
    <name evidence="2" type="ORF">DMA12_48080</name>
</gene>
<sequence>MEDLLRTLYGSPRYVMPPLGPVPDLPPELPAEPQFEVEPDVGWRGLRVPVQPVDTALDTVPDRLGGPVLELQLHPPVPVPNLPMAGLRELVSDLERILSAALPSLRPLGSRSQDEWQVSKAVEGDVASVRSEPLLRSAGLGVSPDFPLYIDVHRNRTVVIAMRLRRDAISAKVDDASLQRIAEELISTASGLKVLADDVVPLLRLGPLDSVSPGDPGTLQDGSSSATFPWMHGGKAKTTGTDSIPLGYLRAHVAEVTTELVAQLVADLPGYGRP</sequence>
<feature type="region of interest" description="Disordered" evidence="1">
    <location>
        <begin position="211"/>
        <end position="231"/>
    </location>
</feature>
<evidence type="ECO:0000256" key="1">
    <source>
        <dbReference type="SAM" id="MobiDB-lite"/>
    </source>
</evidence>
<keyword evidence="3" id="KW-1185">Reference proteome</keyword>
<protein>
    <submittedName>
        <fullName evidence="2">Uncharacterized protein</fullName>
    </submittedName>
</protein>
<comment type="caution">
    <text evidence="2">The sequence shown here is derived from an EMBL/GenBank/DDBJ whole genome shotgun (WGS) entry which is preliminary data.</text>
</comment>
<evidence type="ECO:0000313" key="3">
    <source>
        <dbReference type="Proteomes" id="UP000286716"/>
    </source>
</evidence>
<dbReference type="EMBL" id="QHHU01000143">
    <property type="protein sequence ID" value="RSM34500.1"/>
    <property type="molecule type" value="Genomic_DNA"/>
</dbReference>
<dbReference type="Proteomes" id="UP000286716">
    <property type="component" value="Unassembled WGS sequence"/>
</dbReference>